<accession>A0A4R7T6T5</accession>
<dbReference type="EMBL" id="SOCE01000001">
    <property type="protein sequence ID" value="TDU86797.1"/>
    <property type="molecule type" value="Genomic_DNA"/>
</dbReference>
<name>A0A4R7T6T5_9ACTN</name>
<protein>
    <submittedName>
        <fullName evidence="1">Uncharacterized protein</fullName>
    </submittedName>
</protein>
<dbReference type="AlphaFoldDB" id="A0A4R7T6T5"/>
<comment type="caution">
    <text evidence="1">The sequence shown here is derived from an EMBL/GenBank/DDBJ whole genome shotgun (WGS) entry which is preliminary data.</text>
</comment>
<dbReference type="Proteomes" id="UP000295151">
    <property type="component" value="Unassembled WGS sequence"/>
</dbReference>
<proteinExistence type="predicted"/>
<reference evidence="1 2" key="1">
    <citation type="submission" date="2019-03" db="EMBL/GenBank/DDBJ databases">
        <title>Genomic Encyclopedia of Type Strains, Phase III (KMG-III): the genomes of soil and plant-associated and newly described type strains.</title>
        <authorList>
            <person name="Whitman W."/>
        </authorList>
    </citation>
    <scope>NUCLEOTIDE SEQUENCE [LARGE SCALE GENOMIC DNA]</scope>
    <source>
        <strain evidence="1 2">VKM Ac-2575</strain>
    </source>
</reference>
<evidence type="ECO:0000313" key="2">
    <source>
        <dbReference type="Proteomes" id="UP000295151"/>
    </source>
</evidence>
<gene>
    <name evidence="1" type="ORF">EV138_0313</name>
</gene>
<evidence type="ECO:0000313" key="1">
    <source>
        <dbReference type="EMBL" id="TDU86797.1"/>
    </source>
</evidence>
<keyword evidence="2" id="KW-1185">Reference proteome</keyword>
<sequence length="43" mass="4695">MLTGSGLTPTAEFAISTILQTSVLRMLWPVCVRWVSSLGTLWA</sequence>
<organism evidence="1 2">
    <name type="scientific">Kribbella voronezhensis</name>
    <dbReference type="NCBI Taxonomy" id="2512212"/>
    <lineage>
        <taxon>Bacteria</taxon>
        <taxon>Bacillati</taxon>
        <taxon>Actinomycetota</taxon>
        <taxon>Actinomycetes</taxon>
        <taxon>Propionibacteriales</taxon>
        <taxon>Kribbellaceae</taxon>
        <taxon>Kribbella</taxon>
    </lineage>
</organism>